<keyword evidence="1" id="KW-1133">Transmembrane helix</keyword>
<comment type="caution">
    <text evidence="2">The sequence shown here is derived from an EMBL/GenBank/DDBJ whole genome shotgun (WGS) entry which is preliminary data.</text>
</comment>
<name>A0A2P7BUJ4_9HYPH</name>
<gene>
    <name evidence="2" type="ORF">CU102_03330</name>
</gene>
<feature type="transmembrane region" description="Helical" evidence="1">
    <location>
        <begin position="20"/>
        <end position="40"/>
    </location>
</feature>
<feature type="transmembrane region" description="Helical" evidence="1">
    <location>
        <begin position="87"/>
        <end position="107"/>
    </location>
</feature>
<evidence type="ECO:0000313" key="2">
    <source>
        <dbReference type="EMBL" id="PSH70145.1"/>
    </source>
</evidence>
<keyword evidence="3" id="KW-1185">Reference proteome</keyword>
<sequence length="176" mass="19100">MTRPPPQSKHVLIKEASVNILTVNLLFSTLVFWIAARIYLLPKLSELEPSAVVLPILLLHSLRHLGLMFLAPGAVYAGIPSEFSTPAAYGDLLTAVLALIAIGAVSARSRAARSLVGIFNVVGTLDLIDAIVRATVYNAAPFMGPAYWIPAFWVPALIVTHYIVFLLLGRRWTGPM</sequence>
<feature type="transmembrane region" description="Helical" evidence="1">
    <location>
        <begin position="114"/>
        <end position="135"/>
    </location>
</feature>
<organism evidence="2 3">
    <name type="scientific">Phyllobacterium brassicacearum</name>
    <dbReference type="NCBI Taxonomy" id="314235"/>
    <lineage>
        <taxon>Bacteria</taxon>
        <taxon>Pseudomonadati</taxon>
        <taxon>Pseudomonadota</taxon>
        <taxon>Alphaproteobacteria</taxon>
        <taxon>Hyphomicrobiales</taxon>
        <taxon>Phyllobacteriaceae</taxon>
        <taxon>Phyllobacterium</taxon>
    </lineage>
</organism>
<evidence type="ECO:0000256" key="1">
    <source>
        <dbReference type="SAM" id="Phobius"/>
    </source>
</evidence>
<protein>
    <submittedName>
        <fullName evidence="2">Uncharacterized protein</fullName>
    </submittedName>
</protein>
<reference evidence="3" key="1">
    <citation type="submission" date="2017-11" db="EMBL/GenBank/DDBJ databases">
        <authorList>
            <person name="Kuznetsova I."/>
            <person name="Sazanova A."/>
            <person name="Chirak E."/>
            <person name="Safronova V."/>
            <person name="Willems A."/>
        </authorList>
    </citation>
    <scope>NUCLEOTIDE SEQUENCE [LARGE SCALE GENOMIC DNA]</scope>
    <source>
        <strain evidence="3">STM 196</strain>
    </source>
</reference>
<proteinExistence type="predicted"/>
<keyword evidence="1" id="KW-0472">Membrane</keyword>
<dbReference type="Proteomes" id="UP000241444">
    <property type="component" value="Unassembled WGS sequence"/>
</dbReference>
<accession>A0A2P7BUJ4</accession>
<keyword evidence="1" id="KW-0812">Transmembrane</keyword>
<evidence type="ECO:0000313" key="3">
    <source>
        <dbReference type="Proteomes" id="UP000241444"/>
    </source>
</evidence>
<dbReference type="AlphaFoldDB" id="A0A2P7BUJ4"/>
<dbReference type="EMBL" id="PGGO01000002">
    <property type="protein sequence ID" value="PSH70145.1"/>
    <property type="molecule type" value="Genomic_DNA"/>
</dbReference>
<feature type="transmembrane region" description="Helical" evidence="1">
    <location>
        <begin position="147"/>
        <end position="168"/>
    </location>
</feature>
<feature type="transmembrane region" description="Helical" evidence="1">
    <location>
        <begin position="52"/>
        <end position="75"/>
    </location>
</feature>